<sequence length="353" mass="37095">MARKRVTLADVAAAAGVSPTTASLVLTGRGRELRISDIVQERVHAVSDELGYRPNIVSIGLSKGTTKTIGFVSDTVATSQLAGDMIRGALEAAQEHGYMLFIGETEGDAASERQLIDAMLDRQVDGVILASMFTRLRPLPSTLDGTAAVMLNALPVGASAVPSVVPDEYAAGRSAVRLLLEAGHRSVHLIGAGPGEHDVPPATVAGRERLAGIRDELASAGLAPASGWLCDAWLPPNGFAAVHDLLARDPTPRALICFNDRLAFGAYQALQEAGLRVPEDVSVVSFDNATLAEWLRPGLTTFGIPHEELGRRAVEVLLGMREKAEPAEASGSPVVHRLAMPLFGRGSVAAVAR</sequence>
<reference evidence="6 7" key="1">
    <citation type="submission" date="2023-06" db="EMBL/GenBank/DDBJ databases">
        <title>Cellulomonas sp. MW4 Whole genome sequence.</title>
        <authorList>
            <person name="Park S."/>
        </authorList>
    </citation>
    <scope>NUCLEOTIDE SEQUENCE [LARGE SCALE GENOMIC DNA]</scope>
    <source>
        <strain evidence="6 7">MW4</strain>
    </source>
</reference>
<comment type="caution">
    <text evidence="6">The sequence shown here is derived from an EMBL/GenBank/DDBJ whole genome shotgun (WGS) entry which is preliminary data.</text>
</comment>
<dbReference type="PROSITE" id="PS50932">
    <property type="entry name" value="HTH_LACI_2"/>
    <property type="match status" value="1"/>
</dbReference>
<evidence type="ECO:0000259" key="5">
    <source>
        <dbReference type="PROSITE" id="PS50932"/>
    </source>
</evidence>
<feature type="domain" description="HTH lacI-type" evidence="5">
    <location>
        <begin position="6"/>
        <end position="63"/>
    </location>
</feature>
<evidence type="ECO:0000256" key="2">
    <source>
        <dbReference type="ARBA" id="ARBA00023015"/>
    </source>
</evidence>
<dbReference type="Proteomes" id="UP001529338">
    <property type="component" value="Unassembled WGS sequence"/>
</dbReference>
<dbReference type="RefSeq" id="WP_289455842.1">
    <property type="nucleotide sequence ID" value="NZ_JAUCGQ010000002.1"/>
</dbReference>
<keyword evidence="2" id="KW-0805">Transcription regulation</keyword>
<accession>A0ABT7SI59</accession>
<evidence type="ECO:0000313" key="6">
    <source>
        <dbReference type="EMBL" id="MDM7855826.1"/>
    </source>
</evidence>
<keyword evidence="4" id="KW-0804">Transcription</keyword>
<keyword evidence="3 6" id="KW-0238">DNA-binding</keyword>
<dbReference type="InterPro" id="IPR046335">
    <property type="entry name" value="LacI/GalR-like_sensor"/>
</dbReference>
<dbReference type="CDD" id="cd01392">
    <property type="entry name" value="HTH_LacI"/>
    <property type="match status" value="1"/>
</dbReference>
<keyword evidence="1" id="KW-0678">Repressor</keyword>
<dbReference type="Gene3D" id="1.10.260.40">
    <property type="entry name" value="lambda repressor-like DNA-binding domains"/>
    <property type="match status" value="1"/>
</dbReference>
<organism evidence="6 7">
    <name type="scientific">Cellulomonas alba</name>
    <dbReference type="NCBI Taxonomy" id="3053467"/>
    <lineage>
        <taxon>Bacteria</taxon>
        <taxon>Bacillati</taxon>
        <taxon>Actinomycetota</taxon>
        <taxon>Actinomycetes</taxon>
        <taxon>Micrococcales</taxon>
        <taxon>Cellulomonadaceae</taxon>
        <taxon>Cellulomonas</taxon>
    </lineage>
</organism>
<evidence type="ECO:0000256" key="4">
    <source>
        <dbReference type="ARBA" id="ARBA00023163"/>
    </source>
</evidence>
<dbReference type="Pfam" id="PF00356">
    <property type="entry name" value="LacI"/>
    <property type="match status" value="1"/>
</dbReference>
<protein>
    <submittedName>
        <fullName evidence="6">LacI family DNA-binding transcriptional regulator</fullName>
    </submittedName>
</protein>
<keyword evidence="7" id="KW-1185">Reference proteome</keyword>
<dbReference type="SUPFAM" id="SSF47413">
    <property type="entry name" value="lambda repressor-like DNA-binding domains"/>
    <property type="match status" value="1"/>
</dbReference>
<dbReference type="CDD" id="cd06288">
    <property type="entry name" value="PBP1_sucrose_transcription_regulator"/>
    <property type="match status" value="1"/>
</dbReference>
<dbReference type="InterPro" id="IPR028082">
    <property type="entry name" value="Peripla_BP_I"/>
</dbReference>
<evidence type="ECO:0000256" key="3">
    <source>
        <dbReference type="ARBA" id="ARBA00023125"/>
    </source>
</evidence>
<dbReference type="SUPFAM" id="SSF53822">
    <property type="entry name" value="Periplasmic binding protein-like I"/>
    <property type="match status" value="1"/>
</dbReference>
<dbReference type="EMBL" id="JAUCGQ010000002">
    <property type="protein sequence ID" value="MDM7855826.1"/>
    <property type="molecule type" value="Genomic_DNA"/>
</dbReference>
<evidence type="ECO:0000256" key="1">
    <source>
        <dbReference type="ARBA" id="ARBA00022491"/>
    </source>
</evidence>
<dbReference type="Pfam" id="PF13377">
    <property type="entry name" value="Peripla_BP_3"/>
    <property type="match status" value="1"/>
</dbReference>
<evidence type="ECO:0000313" key="7">
    <source>
        <dbReference type="Proteomes" id="UP001529338"/>
    </source>
</evidence>
<name>A0ABT7SI59_9CELL</name>
<dbReference type="InterPro" id="IPR010982">
    <property type="entry name" value="Lambda_DNA-bd_dom_sf"/>
</dbReference>
<dbReference type="PANTHER" id="PTHR30146:SF148">
    <property type="entry name" value="HTH-TYPE TRANSCRIPTIONAL REPRESSOR PURR-RELATED"/>
    <property type="match status" value="1"/>
</dbReference>
<dbReference type="Gene3D" id="3.40.50.2300">
    <property type="match status" value="2"/>
</dbReference>
<dbReference type="InterPro" id="IPR000843">
    <property type="entry name" value="HTH_LacI"/>
</dbReference>
<gene>
    <name evidence="6" type="ORF">QRT04_12875</name>
</gene>
<proteinExistence type="predicted"/>
<dbReference type="GO" id="GO:0003677">
    <property type="term" value="F:DNA binding"/>
    <property type="evidence" value="ECO:0007669"/>
    <property type="project" value="UniProtKB-KW"/>
</dbReference>
<dbReference type="PANTHER" id="PTHR30146">
    <property type="entry name" value="LACI-RELATED TRANSCRIPTIONAL REPRESSOR"/>
    <property type="match status" value="1"/>
</dbReference>
<dbReference type="SMART" id="SM00354">
    <property type="entry name" value="HTH_LACI"/>
    <property type="match status" value="1"/>
</dbReference>